<feature type="transmembrane region" description="Helical" evidence="1">
    <location>
        <begin position="156"/>
        <end position="176"/>
    </location>
</feature>
<dbReference type="SUPFAM" id="SSF82693">
    <property type="entry name" value="Multidrug efflux transporter AcrB pore domain, PN1, PN2, PC1 and PC2 subdomains"/>
    <property type="match status" value="2"/>
</dbReference>
<dbReference type="GO" id="GO:0005886">
    <property type="term" value="C:plasma membrane"/>
    <property type="evidence" value="ECO:0007669"/>
    <property type="project" value="TreeGrafter"/>
</dbReference>
<dbReference type="SUPFAM" id="SSF82714">
    <property type="entry name" value="Multidrug efflux transporter AcrB TolC docking domain, DN and DC subdomains"/>
    <property type="match status" value="2"/>
</dbReference>
<sequence>MRVWLDPQKVAQRNLTASEIVTSIQEQNIQVAAGAVGAAPSSPGTAVQLTINAQGRLKTVDEFRNIVLKTSPNGAVTHLRDVARVELSAAEYGLRALLDNKPAVSLAIYQLPGANALEISDQIRAALKDLSADFPPGLDYRLIYDPTRFVKSSIQAVIETLLEAIALVVVVVIVFLQSWRTAIIPLIAVPVSIIGTFALLLAFGFSINALSLFGMVLAIGIVVDDAIVVVENVERNIASGLTPRTPPQGQHAGCLCGSSGSHGGYGNVVPAGFIPMQDKEYLVTIAQLPNGASLDRTEEVIRQMSEIVMKQPGAAHAVGFPGMSVNGFMNSSSAGIVFVPLKPLSERTSKDESAAAIVASLNQKFASIKGAYVAAFPPPPILGLGTLGGFKMQLEDQGSLGYEELNKAAQAFMAKAAVTPELGGSLTNYQINFPQLNVELDRVKAKQLGVSVTDVFKTMQVYLGSLYVNDFNSFGRVYQVRVQADAPFRQRADDILQLKTRNDRGEMVPLSSLVRITPTYGPDMVVRYNGYTAADINGGPAPGYSSGQAQAAAERIAAEVLPQGVKFEWTELTYQKGFGR</sequence>
<keyword evidence="1" id="KW-0472">Membrane</keyword>
<dbReference type="InterPro" id="IPR001036">
    <property type="entry name" value="Acrflvin-R"/>
</dbReference>
<dbReference type="AlphaFoldDB" id="A0AA36C2P1"/>
<keyword evidence="3" id="KW-1185">Reference proteome</keyword>
<keyword evidence="1" id="KW-0812">Transmembrane</keyword>
<dbReference type="GO" id="GO:0042910">
    <property type="term" value="F:xenobiotic transmembrane transporter activity"/>
    <property type="evidence" value="ECO:0007669"/>
    <property type="project" value="TreeGrafter"/>
</dbReference>
<evidence type="ECO:0000256" key="1">
    <source>
        <dbReference type="SAM" id="Phobius"/>
    </source>
</evidence>
<gene>
    <name evidence="2" type="ORF">MSPICULIGERA_LOCUS110</name>
</gene>
<accession>A0AA36C2P1</accession>
<reference evidence="2" key="1">
    <citation type="submission" date="2023-06" db="EMBL/GenBank/DDBJ databases">
        <authorList>
            <person name="Delattre M."/>
        </authorList>
    </citation>
    <scope>NUCLEOTIDE SEQUENCE</scope>
    <source>
        <strain evidence="2">AF72</strain>
    </source>
</reference>
<evidence type="ECO:0000313" key="3">
    <source>
        <dbReference type="Proteomes" id="UP001177023"/>
    </source>
</evidence>
<dbReference type="Proteomes" id="UP001177023">
    <property type="component" value="Unassembled WGS sequence"/>
</dbReference>
<name>A0AA36C2P1_9BILA</name>
<dbReference type="Gene3D" id="3.30.70.1430">
    <property type="entry name" value="Multidrug efflux transporter AcrB pore domain"/>
    <property type="match status" value="1"/>
</dbReference>
<comment type="caution">
    <text evidence="2">The sequence shown here is derived from an EMBL/GenBank/DDBJ whole genome shotgun (WGS) entry which is preliminary data.</text>
</comment>
<dbReference type="PANTHER" id="PTHR32063:SF11">
    <property type="entry name" value="CATION OR DRUG EFFLUX SYSTEM PROTEIN"/>
    <property type="match status" value="1"/>
</dbReference>
<organism evidence="2 3">
    <name type="scientific">Mesorhabditis spiculigera</name>
    <dbReference type="NCBI Taxonomy" id="96644"/>
    <lineage>
        <taxon>Eukaryota</taxon>
        <taxon>Metazoa</taxon>
        <taxon>Ecdysozoa</taxon>
        <taxon>Nematoda</taxon>
        <taxon>Chromadorea</taxon>
        <taxon>Rhabditida</taxon>
        <taxon>Rhabditina</taxon>
        <taxon>Rhabditomorpha</taxon>
        <taxon>Rhabditoidea</taxon>
        <taxon>Rhabditidae</taxon>
        <taxon>Mesorhabditinae</taxon>
        <taxon>Mesorhabditis</taxon>
    </lineage>
</organism>
<feature type="transmembrane region" description="Helical" evidence="1">
    <location>
        <begin position="182"/>
        <end position="203"/>
    </location>
</feature>
<feature type="non-terminal residue" evidence="2">
    <location>
        <position position="1"/>
    </location>
</feature>
<proteinExistence type="predicted"/>
<dbReference type="Gene3D" id="3.30.70.1440">
    <property type="entry name" value="Multidrug efflux transporter AcrB pore domain"/>
    <property type="match status" value="2"/>
</dbReference>
<dbReference type="Gene3D" id="1.20.1640.10">
    <property type="entry name" value="Multidrug efflux transporter AcrB transmembrane domain"/>
    <property type="match status" value="1"/>
</dbReference>
<dbReference type="EMBL" id="CATQJA010000005">
    <property type="protein sequence ID" value="CAJ0557352.1"/>
    <property type="molecule type" value="Genomic_DNA"/>
</dbReference>
<protein>
    <submittedName>
        <fullName evidence="2">Uncharacterized protein</fullName>
    </submittedName>
</protein>
<dbReference type="Gene3D" id="3.30.2090.10">
    <property type="entry name" value="Multidrug efflux transporter AcrB TolC docking domain, DN and DC subdomains"/>
    <property type="match status" value="1"/>
</dbReference>
<dbReference type="SUPFAM" id="SSF82866">
    <property type="entry name" value="Multidrug efflux transporter AcrB transmembrane domain"/>
    <property type="match status" value="1"/>
</dbReference>
<dbReference type="Pfam" id="PF00873">
    <property type="entry name" value="ACR_tran"/>
    <property type="match status" value="2"/>
</dbReference>
<dbReference type="Gene3D" id="3.30.70.1320">
    <property type="entry name" value="Multidrug efflux transporter AcrB pore domain like"/>
    <property type="match status" value="1"/>
</dbReference>
<dbReference type="InterPro" id="IPR027463">
    <property type="entry name" value="AcrB_DN_DC_subdom"/>
</dbReference>
<keyword evidence="1" id="KW-1133">Transmembrane helix</keyword>
<evidence type="ECO:0000313" key="2">
    <source>
        <dbReference type="EMBL" id="CAJ0557352.1"/>
    </source>
</evidence>
<dbReference type="PANTHER" id="PTHR32063">
    <property type="match status" value="1"/>
</dbReference>